<dbReference type="EMBL" id="BAAAZG010000004">
    <property type="protein sequence ID" value="GAA4062439.1"/>
    <property type="molecule type" value="Genomic_DNA"/>
</dbReference>
<dbReference type="Proteomes" id="UP001500683">
    <property type="component" value="Unassembled WGS sequence"/>
</dbReference>
<organism evidence="2 3">
    <name type="scientific">Actinomadura miaoliensis</name>
    <dbReference type="NCBI Taxonomy" id="430685"/>
    <lineage>
        <taxon>Bacteria</taxon>
        <taxon>Bacillati</taxon>
        <taxon>Actinomycetota</taxon>
        <taxon>Actinomycetes</taxon>
        <taxon>Streptosporangiales</taxon>
        <taxon>Thermomonosporaceae</taxon>
        <taxon>Actinomadura</taxon>
    </lineage>
</organism>
<name>A0ABP7V9X7_9ACTN</name>
<evidence type="ECO:0000256" key="1">
    <source>
        <dbReference type="SAM" id="MobiDB-lite"/>
    </source>
</evidence>
<evidence type="ECO:0000313" key="2">
    <source>
        <dbReference type="EMBL" id="GAA4062439.1"/>
    </source>
</evidence>
<gene>
    <name evidence="2" type="ORF">GCM10022214_14640</name>
</gene>
<evidence type="ECO:0000313" key="3">
    <source>
        <dbReference type="Proteomes" id="UP001500683"/>
    </source>
</evidence>
<proteinExistence type="predicted"/>
<protein>
    <submittedName>
        <fullName evidence="2">Uncharacterized protein</fullName>
    </submittedName>
</protein>
<feature type="region of interest" description="Disordered" evidence="1">
    <location>
        <begin position="1"/>
        <end position="22"/>
    </location>
</feature>
<reference evidence="3" key="1">
    <citation type="journal article" date="2019" name="Int. J. Syst. Evol. Microbiol.">
        <title>The Global Catalogue of Microorganisms (GCM) 10K type strain sequencing project: providing services to taxonomists for standard genome sequencing and annotation.</title>
        <authorList>
            <consortium name="The Broad Institute Genomics Platform"/>
            <consortium name="The Broad Institute Genome Sequencing Center for Infectious Disease"/>
            <person name="Wu L."/>
            <person name="Ma J."/>
        </authorList>
    </citation>
    <scope>NUCLEOTIDE SEQUENCE [LARGE SCALE GENOMIC DNA]</scope>
    <source>
        <strain evidence="3">JCM 16702</strain>
    </source>
</reference>
<comment type="caution">
    <text evidence="2">The sequence shown here is derived from an EMBL/GenBank/DDBJ whole genome shotgun (WGS) entry which is preliminary data.</text>
</comment>
<accession>A0ABP7V9X7</accession>
<sequence length="75" mass="7816">MVTKQYTGSPPEADLRRADSPLSGTRPCVAAAALRDRATARLRSSLGYAAPAAVGSAGGRVFVMGWGFCSEVVSW</sequence>
<keyword evidence="3" id="KW-1185">Reference proteome</keyword>